<accession>A0A9E7CVA0</accession>
<feature type="domain" description="Enoyl reductase (ER)" evidence="4">
    <location>
        <begin position="17"/>
        <end position="333"/>
    </location>
</feature>
<keyword evidence="3" id="KW-0560">Oxidoreductase</keyword>
<protein>
    <recommendedName>
        <fullName evidence="3">Zinc-type alcohol dehydrogenase-like protein</fullName>
    </recommendedName>
</protein>
<dbReference type="SUPFAM" id="SSF51735">
    <property type="entry name" value="NAD(P)-binding Rossmann-fold domains"/>
    <property type="match status" value="1"/>
</dbReference>
<dbReference type="NCBIfam" id="TIGR02817">
    <property type="entry name" value="adh_fam_1"/>
    <property type="match status" value="1"/>
</dbReference>
<evidence type="ECO:0000256" key="2">
    <source>
        <dbReference type="ARBA" id="ARBA00022857"/>
    </source>
</evidence>
<dbReference type="InterPro" id="IPR051603">
    <property type="entry name" value="Zinc-ADH_QOR/CCCR"/>
</dbReference>
<keyword evidence="2" id="KW-0521">NADP</keyword>
<dbReference type="PANTHER" id="PTHR44154">
    <property type="entry name" value="QUINONE OXIDOREDUCTASE"/>
    <property type="match status" value="1"/>
</dbReference>
<evidence type="ECO:0000259" key="4">
    <source>
        <dbReference type="SMART" id="SM00829"/>
    </source>
</evidence>
<name>A0A9E7CVA0_9HYPH</name>
<dbReference type="EMBL" id="CP083239">
    <property type="protein sequence ID" value="UOK70853.1"/>
    <property type="molecule type" value="Genomic_DNA"/>
</dbReference>
<evidence type="ECO:0000256" key="3">
    <source>
        <dbReference type="RuleBase" id="RU364000"/>
    </source>
</evidence>
<dbReference type="RefSeq" id="WP_244377505.1">
    <property type="nucleotide sequence ID" value="NZ_CP083239.1"/>
</dbReference>
<dbReference type="SUPFAM" id="SSF50129">
    <property type="entry name" value="GroES-like"/>
    <property type="match status" value="1"/>
</dbReference>
<dbReference type="InterPro" id="IPR013154">
    <property type="entry name" value="ADH-like_N"/>
</dbReference>
<evidence type="ECO:0000256" key="1">
    <source>
        <dbReference type="ARBA" id="ARBA00010371"/>
    </source>
</evidence>
<organism evidence="5 6">
    <name type="scientific">Ancylobacter polymorphus</name>
    <dbReference type="NCBI Taxonomy" id="223390"/>
    <lineage>
        <taxon>Bacteria</taxon>
        <taxon>Pseudomonadati</taxon>
        <taxon>Pseudomonadota</taxon>
        <taxon>Alphaproteobacteria</taxon>
        <taxon>Hyphomicrobiales</taxon>
        <taxon>Xanthobacteraceae</taxon>
        <taxon>Ancylobacter</taxon>
    </lineage>
</organism>
<dbReference type="InterPro" id="IPR013149">
    <property type="entry name" value="ADH-like_C"/>
</dbReference>
<evidence type="ECO:0000313" key="5">
    <source>
        <dbReference type="EMBL" id="UOK70853.1"/>
    </source>
</evidence>
<dbReference type="InterPro" id="IPR036291">
    <property type="entry name" value="NAD(P)-bd_dom_sf"/>
</dbReference>
<dbReference type="KEGG" id="apol:K9D25_19425"/>
<dbReference type="PANTHER" id="PTHR44154:SF1">
    <property type="entry name" value="QUINONE OXIDOREDUCTASE"/>
    <property type="match status" value="1"/>
</dbReference>
<gene>
    <name evidence="5" type="ORF">K9D25_19425</name>
</gene>
<dbReference type="SMART" id="SM00829">
    <property type="entry name" value="PKS_ER"/>
    <property type="match status" value="1"/>
</dbReference>
<comment type="similarity">
    <text evidence="1 3">Belongs to the zinc-containing alcohol dehydrogenase family. Quinone oxidoreductase subfamily.</text>
</comment>
<dbReference type="Gene3D" id="3.90.180.10">
    <property type="entry name" value="Medium-chain alcohol dehydrogenases, catalytic domain"/>
    <property type="match status" value="1"/>
</dbReference>
<dbReference type="Pfam" id="PF08240">
    <property type="entry name" value="ADH_N"/>
    <property type="match status" value="1"/>
</dbReference>
<dbReference type="Pfam" id="PF00107">
    <property type="entry name" value="ADH_zinc_N"/>
    <property type="match status" value="1"/>
</dbReference>
<dbReference type="InterPro" id="IPR020843">
    <property type="entry name" value="ER"/>
</dbReference>
<proteinExistence type="inferred from homology"/>
<dbReference type="Gene3D" id="3.40.50.720">
    <property type="entry name" value="NAD(P)-binding Rossmann-like Domain"/>
    <property type="match status" value="1"/>
</dbReference>
<sequence>MKAIGYTTSLPITEAQALFDCETAAPTPGPRDLLVRVKAVSVNPVDTKVRRRRAGSAEAPVILGWDAAGIVEAVGSEVTLFKAGDAVFYAGDLNRPGTNAELHLVDERLVGPKPASLGFAEAAALPLTALTAWEGLFDRLQVPMDGGEGASLLVVGAAGGVGSMVVQLARQLSRLTVIGTASRPESRAWVERLGAHAVIDHSRPLSEEIAAAGLGPIDYTYSLTQTDRHWSEIVKAARPQGRIALIDDPVSLDALPLKAKSLSLHWELMFTRSLFATPDMIRQHEILAEVSRLVDAGTLIATAGAAFGTINAENLKRAHAAIESGTTIGKIVLEGWD</sequence>
<dbReference type="Proteomes" id="UP000831684">
    <property type="component" value="Chromosome"/>
</dbReference>
<keyword evidence="3" id="KW-0479">Metal-binding</keyword>
<dbReference type="GO" id="GO:0016491">
    <property type="term" value="F:oxidoreductase activity"/>
    <property type="evidence" value="ECO:0007669"/>
    <property type="project" value="UniProtKB-KW"/>
</dbReference>
<evidence type="ECO:0000313" key="6">
    <source>
        <dbReference type="Proteomes" id="UP000831684"/>
    </source>
</evidence>
<dbReference type="InterPro" id="IPR011032">
    <property type="entry name" value="GroES-like_sf"/>
</dbReference>
<keyword evidence="3" id="KW-0862">Zinc</keyword>
<dbReference type="InterPro" id="IPR014182">
    <property type="entry name" value="ADH_Zn_typ-1"/>
</dbReference>
<dbReference type="CDD" id="cd08252">
    <property type="entry name" value="AL_MDR"/>
    <property type="match status" value="1"/>
</dbReference>
<reference evidence="5" key="1">
    <citation type="submission" date="2021-09" db="EMBL/GenBank/DDBJ databases">
        <title>Network and meta-omics reveal the key degrader and cooperation patterns in an efficient 1,4-dioxane-degrading microbial community.</title>
        <authorList>
            <person name="Dai C."/>
        </authorList>
    </citation>
    <scope>NUCLEOTIDE SEQUENCE</scope>
    <source>
        <strain evidence="5">ZM13</strain>
    </source>
</reference>
<dbReference type="AlphaFoldDB" id="A0A9E7CVA0"/>
<dbReference type="GO" id="GO:0008270">
    <property type="term" value="F:zinc ion binding"/>
    <property type="evidence" value="ECO:0007669"/>
    <property type="project" value="InterPro"/>
</dbReference>